<sequence length="265" mass="29442">MSRTPNLSRTTTTTTLSDSSLSRRSSGSFSRASASAASVSSVSSTSFTTLFARDEEEDQEIGDDTLSEESLDSESEGSLESFTEGSLENPIRGSSQESLPCSSQGSLPSSSQDSLDGPISPTVSKTMIRAAIDKVAAKRLTERGVPRACYTPKWISNKTERNTQDIDGRMALWGSPCKPKTKDWMKFQRDEYLREQRKYEKSEDALMDLFFEPWKPKVVQHRFNFGCFLNLRSPPPKRVKTVPYQPWYGGTKYQARGPQGPGPGH</sequence>
<organism evidence="2 3">
    <name type="scientific">Folsomia candida</name>
    <name type="common">Springtail</name>
    <dbReference type="NCBI Taxonomy" id="158441"/>
    <lineage>
        <taxon>Eukaryota</taxon>
        <taxon>Metazoa</taxon>
        <taxon>Ecdysozoa</taxon>
        <taxon>Arthropoda</taxon>
        <taxon>Hexapoda</taxon>
        <taxon>Collembola</taxon>
        <taxon>Entomobryomorpha</taxon>
        <taxon>Isotomoidea</taxon>
        <taxon>Isotomidae</taxon>
        <taxon>Proisotominae</taxon>
        <taxon>Folsomia</taxon>
    </lineage>
</organism>
<evidence type="ECO:0000313" key="3">
    <source>
        <dbReference type="Proteomes" id="UP000198287"/>
    </source>
</evidence>
<feature type="region of interest" description="Disordered" evidence="1">
    <location>
        <begin position="1"/>
        <end position="121"/>
    </location>
</feature>
<gene>
    <name evidence="2" type="ORF">Fcan01_18390</name>
</gene>
<feature type="compositionally biased region" description="Low complexity" evidence="1">
    <location>
        <begin position="7"/>
        <end position="50"/>
    </location>
</feature>
<protein>
    <submittedName>
        <fullName evidence="2">Uncharacterized protein</fullName>
    </submittedName>
</protein>
<name>A0A226DQ27_FOLCA</name>
<evidence type="ECO:0000313" key="2">
    <source>
        <dbReference type="EMBL" id="OXA47128.1"/>
    </source>
</evidence>
<feature type="compositionally biased region" description="Polar residues" evidence="1">
    <location>
        <begin position="92"/>
        <end position="101"/>
    </location>
</feature>
<reference evidence="2 3" key="1">
    <citation type="submission" date="2015-12" db="EMBL/GenBank/DDBJ databases">
        <title>The genome of Folsomia candida.</title>
        <authorList>
            <person name="Faddeeva A."/>
            <person name="Derks M.F."/>
            <person name="Anvar Y."/>
            <person name="Smit S."/>
            <person name="Van Straalen N."/>
            <person name="Roelofs D."/>
        </authorList>
    </citation>
    <scope>NUCLEOTIDE SEQUENCE [LARGE SCALE GENOMIC DNA]</scope>
    <source>
        <strain evidence="2 3">VU population</strain>
        <tissue evidence="2">Whole body</tissue>
    </source>
</reference>
<feature type="compositionally biased region" description="Low complexity" evidence="1">
    <location>
        <begin position="102"/>
        <end position="118"/>
    </location>
</feature>
<proteinExistence type="predicted"/>
<dbReference type="AlphaFoldDB" id="A0A226DQ27"/>
<evidence type="ECO:0000256" key="1">
    <source>
        <dbReference type="SAM" id="MobiDB-lite"/>
    </source>
</evidence>
<dbReference type="EMBL" id="LNIX01000014">
    <property type="protein sequence ID" value="OXA47128.1"/>
    <property type="molecule type" value="Genomic_DNA"/>
</dbReference>
<feature type="compositionally biased region" description="Acidic residues" evidence="1">
    <location>
        <begin position="54"/>
        <end position="77"/>
    </location>
</feature>
<dbReference type="Proteomes" id="UP000198287">
    <property type="component" value="Unassembled WGS sequence"/>
</dbReference>
<accession>A0A226DQ27</accession>
<keyword evidence="3" id="KW-1185">Reference proteome</keyword>
<comment type="caution">
    <text evidence="2">The sequence shown here is derived from an EMBL/GenBank/DDBJ whole genome shotgun (WGS) entry which is preliminary data.</text>
</comment>